<evidence type="ECO:0000256" key="1">
    <source>
        <dbReference type="SAM" id="MobiDB-lite"/>
    </source>
</evidence>
<comment type="caution">
    <text evidence="2">The sequence shown here is derived from an EMBL/GenBank/DDBJ whole genome shotgun (WGS) entry which is preliminary data.</text>
</comment>
<keyword evidence="3" id="KW-1185">Reference proteome</keyword>
<dbReference type="AlphaFoldDB" id="A0AAN7UZI3"/>
<dbReference type="Proteomes" id="UP001305414">
    <property type="component" value="Unassembled WGS sequence"/>
</dbReference>
<gene>
    <name evidence="2" type="ORF">RRF57_011398</name>
</gene>
<name>A0AAN7UZI3_9PEZI</name>
<reference evidence="2 3" key="1">
    <citation type="submission" date="2023-10" db="EMBL/GenBank/DDBJ databases">
        <title>Draft genome sequence of Xylaria bambusicola isolate GMP-LS, the root and basal stem rot pathogen of sugarcane in Indonesia.</title>
        <authorList>
            <person name="Selvaraj P."/>
            <person name="Muralishankar V."/>
            <person name="Muruganantham S."/>
            <person name="Sp S."/>
            <person name="Haryani S."/>
            <person name="Lau K.J.X."/>
            <person name="Naqvi N.I."/>
        </authorList>
    </citation>
    <scope>NUCLEOTIDE SEQUENCE [LARGE SCALE GENOMIC DNA]</scope>
    <source>
        <strain evidence="2">GMP-LS</strain>
    </source>
</reference>
<evidence type="ECO:0000313" key="2">
    <source>
        <dbReference type="EMBL" id="KAK5635686.1"/>
    </source>
</evidence>
<feature type="compositionally biased region" description="Basic and acidic residues" evidence="1">
    <location>
        <begin position="27"/>
        <end position="36"/>
    </location>
</feature>
<feature type="region of interest" description="Disordered" evidence="1">
    <location>
        <begin position="54"/>
        <end position="147"/>
    </location>
</feature>
<organism evidence="2 3">
    <name type="scientific">Xylaria bambusicola</name>
    <dbReference type="NCBI Taxonomy" id="326684"/>
    <lineage>
        <taxon>Eukaryota</taxon>
        <taxon>Fungi</taxon>
        <taxon>Dikarya</taxon>
        <taxon>Ascomycota</taxon>
        <taxon>Pezizomycotina</taxon>
        <taxon>Sordariomycetes</taxon>
        <taxon>Xylariomycetidae</taxon>
        <taxon>Xylariales</taxon>
        <taxon>Xylariaceae</taxon>
        <taxon>Xylaria</taxon>
    </lineage>
</organism>
<feature type="compositionally biased region" description="Basic and acidic residues" evidence="1">
    <location>
        <begin position="111"/>
        <end position="120"/>
    </location>
</feature>
<dbReference type="EMBL" id="JAWHQM010000056">
    <property type="protein sequence ID" value="KAK5635686.1"/>
    <property type="molecule type" value="Genomic_DNA"/>
</dbReference>
<accession>A0AAN7UZI3</accession>
<proteinExistence type="predicted"/>
<evidence type="ECO:0000313" key="3">
    <source>
        <dbReference type="Proteomes" id="UP001305414"/>
    </source>
</evidence>
<feature type="region of interest" description="Disordered" evidence="1">
    <location>
        <begin position="18"/>
        <end position="41"/>
    </location>
</feature>
<sequence>METFVPVAEAEAVVLGIAADSNDEGEDKQADNKQDLAQRSPKLGFAVPLDCHEIDEGVEHEHDGDDAAGRHDVAPVVNDDVTGRHLKGHERSLEDEEVPPCGEPKGLVDVAPRESDEGRGDGQVGHHFRQTEGHGEDDGAPQREGEK</sequence>
<feature type="compositionally biased region" description="Basic and acidic residues" evidence="1">
    <location>
        <begin position="129"/>
        <end position="147"/>
    </location>
</feature>
<protein>
    <submittedName>
        <fullName evidence="2">Uncharacterized protein</fullName>
    </submittedName>
</protein>
<feature type="compositionally biased region" description="Basic and acidic residues" evidence="1">
    <location>
        <begin position="54"/>
        <end position="73"/>
    </location>
</feature>